<sequence length="136" mass="15420">MLSTIHDRKDEDKTVRIPEIIEFYNATKDGIDCFDKLCHAYSVSRRTRRWPICIFFGLLNDVAINCMVLVAGSESKCKESVPNRRMHLKQLATDVIRPHLEARIKIPSLSCNLLAAITGILCIPVQVTLPIQKNTN</sequence>
<gene>
    <name evidence="2" type="ORF">PR048_013280</name>
</gene>
<keyword evidence="3" id="KW-1185">Reference proteome</keyword>
<evidence type="ECO:0000313" key="3">
    <source>
        <dbReference type="Proteomes" id="UP001159363"/>
    </source>
</evidence>
<evidence type="ECO:0000313" key="2">
    <source>
        <dbReference type="EMBL" id="KAJ8887065.1"/>
    </source>
</evidence>
<comment type="caution">
    <text evidence="2">The sequence shown here is derived from an EMBL/GenBank/DDBJ whole genome shotgun (WGS) entry which is preliminary data.</text>
</comment>
<evidence type="ECO:0000259" key="1">
    <source>
        <dbReference type="Pfam" id="PF13843"/>
    </source>
</evidence>
<feature type="domain" description="PiggyBac transposable element-derived protein" evidence="1">
    <location>
        <begin position="5"/>
        <end position="65"/>
    </location>
</feature>
<name>A0ABQ9HSH5_9NEOP</name>
<accession>A0ABQ9HSH5</accession>
<organism evidence="2 3">
    <name type="scientific">Dryococelus australis</name>
    <dbReference type="NCBI Taxonomy" id="614101"/>
    <lineage>
        <taxon>Eukaryota</taxon>
        <taxon>Metazoa</taxon>
        <taxon>Ecdysozoa</taxon>
        <taxon>Arthropoda</taxon>
        <taxon>Hexapoda</taxon>
        <taxon>Insecta</taxon>
        <taxon>Pterygota</taxon>
        <taxon>Neoptera</taxon>
        <taxon>Polyneoptera</taxon>
        <taxon>Phasmatodea</taxon>
        <taxon>Verophasmatodea</taxon>
        <taxon>Anareolatae</taxon>
        <taxon>Phasmatidae</taxon>
        <taxon>Eurycanthinae</taxon>
        <taxon>Dryococelus</taxon>
    </lineage>
</organism>
<dbReference type="Proteomes" id="UP001159363">
    <property type="component" value="Chromosome X"/>
</dbReference>
<dbReference type="EMBL" id="JARBHB010000004">
    <property type="protein sequence ID" value="KAJ8887065.1"/>
    <property type="molecule type" value="Genomic_DNA"/>
</dbReference>
<protein>
    <recommendedName>
        <fullName evidence="1">PiggyBac transposable element-derived protein domain-containing protein</fullName>
    </recommendedName>
</protein>
<dbReference type="Pfam" id="PF13843">
    <property type="entry name" value="DDE_Tnp_1_7"/>
    <property type="match status" value="1"/>
</dbReference>
<proteinExistence type="predicted"/>
<dbReference type="InterPro" id="IPR029526">
    <property type="entry name" value="PGBD"/>
</dbReference>
<reference evidence="2 3" key="1">
    <citation type="submission" date="2023-02" db="EMBL/GenBank/DDBJ databases">
        <title>LHISI_Scaffold_Assembly.</title>
        <authorList>
            <person name="Stuart O.P."/>
            <person name="Cleave R."/>
            <person name="Magrath M.J.L."/>
            <person name="Mikheyev A.S."/>
        </authorList>
    </citation>
    <scope>NUCLEOTIDE SEQUENCE [LARGE SCALE GENOMIC DNA]</scope>
    <source>
        <strain evidence="2">Daus_M_001</strain>
        <tissue evidence="2">Leg muscle</tissue>
    </source>
</reference>